<comment type="caution">
    <text evidence="4">The sequence shown here is derived from an EMBL/GenBank/DDBJ whole genome shotgun (WGS) entry which is preliminary data.</text>
</comment>
<evidence type="ECO:0008006" key="6">
    <source>
        <dbReference type="Google" id="ProtNLM"/>
    </source>
</evidence>
<feature type="domain" description="DUF7035" evidence="3">
    <location>
        <begin position="618"/>
        <end position="752"/>
    </location>
</feature>
<dbReference type="PANTHER" id="PTHR31378">
    <property type="entry name" value="EGF-LIKE DOMAIN-CONTAINING PROTEIN-RELATED-RELATED"/>
    <property type="match status" value="1"/>
</dbReference>
<keyword evidence="1" id="KW-0812">Transmembrane</keyword>
<dbReference type="Proteomes" id="UP000001396">
    <property type="component" value="Unassembled WGS sequence"/>
</dbReference>
<protein>
    <recommendedName>
        <fullName evidence="6">EGF-like domain-containing protein</fullName>
    </recommendedName>
</protein>
<dbReference type="PANTHER" id="PTHR31378:SF17">
    <property type="match status" value="1"/>
</dbReference>
<dbReference type="RefSeq" id="XP_020438093.1">
    <property type="nucleotide sequence ID" value="XM_020572235.1"/>
</dbReference>
<proteinExistence type="predicted"/>
<evidence type="ECO:0000313" key="4">
    <source>
        <dbReference type="EMBL" id="EFA85987.1"/>
    </source>
</evidence>
<dbReference type="EMBL" id="ADBJ01000004">
    <property type="protein sequence ID" value="EFA85987.1"/>
    <property type="molecule type" value="Genomic_DNA"/>
</dbReference>
<name>D3AYG0_HETP5</name>
<accession>D3AYG0</accession>
<dbReference type="Pfam" id="PF23034">
    <property type="entry name" value="DUF7035"/>
    <property type="match status" value="1"/>
</dbReference>
<keyword evidence="1" id="KW-0472">Membrane</keyword>
<evidence type="ECO:0000256" key="1">
    <source>
        <dbReference type="SAM" id="Phobius"/>
    </source>
</evidence>
<dbReference type="InterPro" id="IPR055463">
    <property type="entry name" value="DUF7035"/>
</dbReference>
<organism evidence="4 5">
    <name type="scientific">Heterostelium pallidum (strain ATCC 26659 / Pp 5 / PN500)</name>
    <name type="common">Cellular slime mold</name>
    <name type="synonym">Polysphondylium pallidum</name>
    <dbReference type="NCBI Taxonomy" id="670386"/>
    <lineage>
        <taxon>Eukaryota</taxon>
        <taxon>Amoebozoa</taxon>
        <taxon>Evosea</taxon>
        <taxon>Eumycetozoa</taxon>
        <taxon>Dictyostelia</taxon>
        <taxon>Acytosteliales</taxon>
        <taxon>Acytosteliaceae</taxon>
        <taxon>Heterostelium</taxon>
    </lineage>
</organism>
<evidence type="ECO:0000259" key="3">
    <source>
        <dbReference type="Pfam" id="PF23034"/>
    </source>
</evidence>
<keyword evidence="1" id="KW-1133">Transmembrane helix</keyword>
<dbReference type="InterPro" id="IPR055462">
    <property type="entry name" value="DUF7034"/>
</dbReference>
<dbReference type="Pfam" id="PF23033">
    <property type="entry name" value="DUF7034"/>
    <property type="match status" value="1"/>
</dbReference>
<dbReference type="FunCoup" id="D3AYG0">
    <property type="interactions" value="923"/>
</dbReference>
<keyword evidence="5" id="KW-1185">Reference proteome</keyword>
<reference evidence="4 5" key="1">
    <citation type="journal article" date="2011" name="Genome Res.">
        <title>Phylogeny-wide analysis of social amoeba genomes highlights ancient origins for complex intercellular communication.</title>
        <authorList>
            <person name="Heidel A.J."/>
            <person name="Lawal H.M."/>
            <person name="Felder M."/>
            <person name="Schilde C."/>
            <person name="Helps N.R."/>
            <person name="Tunggal B."/>
            <person name="Rivero F."/>
            <person name="John U."/>
            <person name="Schleicher M."/>
            <person name="Eichinger L."/>
            <person name="Platzer M."/>
            <person name="Noegel A.A."/>
            <person name="Schaap P."/>
            <person name="Gloeckner G."/>
        </authorList>
    </citation>
    <scope>NUCLEOTIDE SEQUENCE [LARGE SCALE GENOMIC DNA]</scope>
    <source>
        <strain evidence="5">ATCC 26659 / Pp 5 / PN500</strain>
    </source>
</reference>
<feature type="transmembrane region" description="Helical" evidence="1">
    <location>
        <begin position="1270"/>
        <end position="1292"/>
    </location>
</feature>
<evidence type="ECO:0000313" key="5">
    <source>
        <dbReference type="Proteomes" id="UP000001396"/>
    </source>
</evidence>
<gene>
    <name evidence="4" type="ORF">PPL_01220</name>
</gene>
<dbReference type="GeneID" id="31356750"/>
<evidence type="ECO:0000259" key="2">
    <source>
        <dbReference type="Pfam" id="PF23033"/>
    </source>
</evidence>
<feature type="domain" description="DUF7034" evidence="2">
    <location>
        <begin position="762"/>
        <end position="884"/>
    </location>
</feature>
<dbReference type="InParanoid" id="D3AYG0"/>
<sequence length="1316" mass="146078">MIISKFINIIICAFLFFGYIKGAVLLEYSIGRPIPIKDEQNKCLYSFSLLVSHPEPLDPTDFTINLPSSSILVATLVTRGANSTIQLFNFQTSRDYDIAGTIDLGFIINTSSGQVTTTVPGFKCLELINSYVSITCTSITPFVCSLGPVSRSPNVQMLFVGINKDFLTLPSEIPITLTLRGHEIKFNVSNIFPYNVTRTSVVLKEIEYPPSGANLTQDYQGLFYDLVSILMVENSNSLFYINNMGSGSAAFQPYILLQQNQTHSTYFQKMSLQTITSGTFLPVMIDNRITNISSNYNSTNQITYINLPLNTSIGYDPILDCYLGFSTFDMPMIAKPIISTVYSFYTYLYFQNPYPYASPNAGSFTYSGVFPLSKEFQSDSMFIMYTPGGSSSISFTKTPKTSNIVLNDVTYSKVQYFSVMARMNISSSCQVASVYVGDSGTAITALVYGDNYNGIYEFELAPMTTLNEYTITINDACYKQAIFTSSLLYVAKQGQSALSHFPANVELYIDIRNITYFKLSRNVFDLSNGDVNGTLYFNLTNPLKELEPMFVIPYLSSQNIGKYDSNLNLYVIDFTIPKGMLPGKILYSINVLVAQIESTMLESYFNDSVAITVTNSAGDFMDPILEEIHAFPNNNYSIGESVVEDIGWNLRITDFPNGFSFGTLDIISDHDLLPIKVNFSGQSSRISGNEFDGVYAIRFSVNGTCRTQTYTIANVLLYDNFAYKSQSLTNMNPLTSIFGSQYADQLKLQLNCLTSMIDNDSPIMTTFDFSPISVDVGSLNRNIKFSMKIKDVGPSGLSLRHSPIIQLASDNANLVQVTMNYISSINGEYLFESQYQLPYGFGMNVITVSIFGLVDNFKNYRGYNTFDLMNSTSLWPYSIQRTMTLTEPILESAKKLTNKGGVLYVYGRNFGLDSTGFSTTINFQDGKGFVNVEFDSFFATMLKFNNIPPISSTNISMIVTKNGISSNELIIPIENANPNPTNTPTATPSTTPQPQKCPGTPECNNNGQCINSICKCYDSWYGPSCSSIPIPPAYPEPITGINITESGSLITTSIEIIGVRELDATMNVVQSFNISKWNFTDLSTTSSNPKYFYSTQLNQRSTLLNVSIEYFKNSGNITFAGEQLFIPASTIKFSMNMSHYDFKDQTNLIQILMKSSIQTDNSDACSSAGVGIVDKNVQWIKLNVDESSLYGRFLSKGVIDNRVSTIQNVIIEDEDEDQTKQMRSVIVGIICSSFEDSINLDPDFSNLIDVGSSDTSDFICSSSKKLSNGAIAGIVVGVVVLISIVIGSVLYIRKRKKFKEQELRMKQRLSNLNKDL</sequence>